<evidence type="ECO:0000256" key="1">
    <source>
        <dbReference type="SAM" id="Coils"/>
    </source>
</evidence>
<dbReference type="PANTHER" id="PTHR31762">
    <property type="entry name" value="FAS-BINDING FACTOR-LIKE PROTEIN"/>
    <property type="match status" value="1"/>
</dbReference>
<sequence length="342" mass="38064">MSEWRDRSPSPTLARHLSELSASSPSSFLRSASAVSPAAKGAPNLVARAANARLAQIMALQAAIAGDGDEDFESASRFMMHRRAAPRGNGTAASPGFVDGVAASLLERSSNRSPLPALSRVSVEPTPAVHSTSTERPSLSIRTTLVPPSVKTLTPIPAIDVPVNGHRDRRFPTDVKHWKSREYDDSRETSDLRDELDMLHEENENLLERLRLVEEKYEEAEVRTRELEKQNLKENSTWSFAGHSYSRMEEVCCFFGEGASMEVRLLKRKEAALLQKEKQMRDAIQTKKNDKDEEVAALRQQVQAARDEAAAAAEQLREAESEAKALHSMTQRMILTEEEKVF</sequence>
<dbReference type="AlphaFoldDB" id="A0A6V7NPC6"/>
<dbReference type="InterPro" id="IPR040321">
    <property type="entry name" value="SCD2-like"/>
</dbReference>
<name>A0A6V7NPC6_ANACO</name>
<keyword evidence="1" id="KW-0175">Coiled coil</keyword>
<dbReference type="PANTHER" id="PTHR31762:SF4">
    <property type="entry name" value="COILED-COIL DOMAIN-CONTAINING PROTEIN SCD2"/>
    <property type="match status" value="1"/>
</dbReference>
<dbReference type="GO" id="GO:0000911">
    <property type="term" value="P:cytokinesis by cell plate formation"/>
    <property type="evidence" value="ECO:0007669"/>
    <property type="project" value="InterPro"/>
</dbReference>
<organism evidence="2">
    <name type="scientific">Ananas comosus var. bracteatus</name>
    <name type="common">red pineapple</name>
    <dbReference type="NCBI Taxonomy" id="296719"/>
    <lineage>
        <taxon>Eukaryota</taxon>
        <taxon>Viridiplantae</taxon>
        <taxon>Streptophyta</taxon>
        <taxon>Embryophyta</taxon>
        <taxon>Tracheophyta</taxon>
        <taxon>Spermatophyta</taxon>
        <taxon>Magnoliopsida</taxon>
        <taxon>Liliopsida</taxon>
        <taxon>Poales</taxon>
        <taxon>Bromeliaceae</taxon>
        <taxon>Bromelioideae</taxon>
        <taxon>Ananas</taxon>
    </lineage>
</organism>
<accession>A0A6V7NPC6</accession>
<dbReference type="EMBL" id="LR862140">
    <property type="protein sequence ID" value="CAD1820415.1"/>
    <property type="molecule type" value="Genomic_DNA"/>
</dbReference>
<feature type="coiled-coil region" evidence="1">
    <location>
        <begin position="266"/>
        <end position="329"/>
    </location>
</feature>
<reference evidence="2" key="1">
    <citation type="submission" date="2020-07" db="EMBL/GenBank/DDBJ databases">
        <authorList>
            <person name="Lin J."/>
        </authorList>
    </citation>
    <scope>NUCLEOTIDE SEQUENCE</scope>
</reference>
<evidence type="ECO:0008006" key="3">
    <source>
        <dbReference type="Google" id="ProtNLM"/>
    </source>
</evidence>
<feature type="coiled-coil region" evidence="1">
    <location>
        <begin position="189"/>
        <end position="237"/>
    </location>
</feature>
<evidence type="ECO:0000313" key="2">
    <source>
        <dbReference type="EMBL" id="CAD1820415.1"/>
    </source>
</evidence>
<proteinExistence type="predicted"/>
<gene>
    <name evidence="2" type="ORF">CB5_LOCUS3626</name>
</gene>
<protein>
    <recommendedName>
        <fullName evidence="3">Coiled-coil domain-containing protein SCD2</fullName>
    </recommendedName>
</protein>